<keyword evidence="2" id="KW-0238">DNA-binding</keyword>
<dbReference type="Proteomes" id="UP000305233">
    <property type="component" value="Unassembled WGS sequence"/>
</dbReference>
<dbReference type="Gene3D" id="1.10.10.10">
    <property type="entry name" value="Winged helix-like DNA-binding domain superfamily/Winged helix DNA-binding domain"/>
    <property type="match status" value="1"/>
</dbReference>
<evidence type="ECO:0000313" key="6">
    <source>
        <dbReference type="EMBL" id="THJ68399.1"/>
    </source>
</evidence>
<keyword evidence="3" id="KW-0804">Transcription</keyword>
<dbReference type="PANTHER" id="PTHR33154">
    <property type="entry name" value="TRANSCRIPTIONAL REGULATOR, ARSR FAMILY"/>
    <property type="match status" value="1"/>
</dbReference>
<protein>
    <submittedName>
        <fullName evidence="6">Winged helix-turn-helix transcriptional regulator</fullName>
    </submittedName>
</protein>
<keyword evidence="7" id="KW-1185">Reference proteome</keyword>
<gene>
    <name evidence="6" type="ORF">E8P82_00300</name>
</gene>
<dbReference type="EMBL" id="SSWH01000001">
    <property type="protein sequence ID" value="THJ68399.1"/>
    <property type="molecule type" value="Genomic_DNA"/>
</dbReference>
<dbReference type="InterPro" id="IPR011991">
    <property type="entry name" value="ArsR-like_HTH"/>
</dbReference>
<dbReference type="Pfam" id="PF01022">
    <property type="entry name" value="HTH_5"/>
    <property type="match status" value="1"/>
</dbReference>
<keyword evidence="1" id="KW-0805">Transcription regulation</keyword>
<dbReference type="InterPro" id="IPR001845">
    <property type="entry name" value="HTH_ArsR_DNA-bd_dom"/>
</dbReference>
<dbReference type="InterPro" id="IPR036390">
    <property type="entry name" value="WH_DNA-bd_sf"/>
</dbReference>
<evidence type="ECO:0000259" key="5">
    <source>
        <dbReference type="PROSITE" id="PS50987"/>
    </source>
</evidence>
<feature type="region of interest" description="Disordered" evidence="4">
    <location>
        <begin position="86"/>
        <end position="124"/>
    </location>
</feature>
<dbReference type="InterPro" id="IPR036388">
    <property type="entry name" value="WH-like_DNA-bd_sf"/>
</dbReference>
<proteinExistence type="predicted"/>
<evidence type="ECO:0000256" key="3">
    <source>
        <dbReference type="ARBA" id="ARBA00023163"/>
    </source>
</evidence>
<organism evidence="6 7">
    <name type="scientific">Arthrobacter echini</name>
    <dbReference type="NCBI Taxonomy" id="1529066"/>
    <lineage>
        <taxon>Bacteria</taxon>
        <taxon>Bacillati</taxon>
        <taxon>Actinomycetota</taxon>
        <taxon>Actinomycetes</taxon>
        <taxon>Micrococcales</taxon>
        <taxon>Micrococcaceae</taxon>
        <taxon>Arthrobacter</taxon>
    </lineage>
</organism>
<dbReference type="OrthoDB" id="3628603at2"/>
<evidence type="ECO:0000256" key="1">
    <source>
        <dbReference type="ARBA" id="ARBA00023015"/>
    </source>
</evidence>
<evidence type="ECO:0000313" key="7">
    <source>
        <dbReference type="Proteomes" id="UP000305233"/>
    </source>
</evidence>
<dbReference type="CDD" id="cd00090">
    <property type="entry name" value="HTH_ARSR"/>
    <property type="match status" value="1"/>
</dbReference>
<comment type="caution">
    <text evidence="6">The sequence shown here is derived from an EMBL/GenBank/DDBJ whole genome shotgun (WGS) entry which is preliminary data.</text>
</comment>
<dbReference type="SMART" id="SM00418">
    <property type="entry name" value="HTH_ARSR"/>
    <property type="match status" value="1"/>
</dbReference>
<dbReference type="GO" id="GO:0003677">
    <property type="term" value="F:DNA binding"/>
    <property type="evidence" value="ECO:0007669"/>
    <property type="project" value="UniProtKB-KW"/>
</dbReference>
<dbReference type="PROSITE" id="PS50987">
    <property type="entry name" value="HTH_ARSR_2"/>
    <property type="match status" value="1"/>
</dbReference>
<dbReference type="InterPro" id="IPR051081">
    <property type="entry name" value="HTH_MetalResp_TranReg"/>
</dbReference>
<dbReference type="GO" id="GO:0003700">
    <property type="term" value="F:DNA-binding transcription factor activity"/>
    <property type="evidence" value="ECO:0007669"/>
    <property type="project" value="InterPro"/>
</dbReference>
<dbReference type="PANTHER" id="PTHR33154:SF33">
    <property type="entry name" value="TRANSCRIPTIONAL REPRESSOR SDPR"/>
    <property type="match status" value="1"/>
</dbReference>
<dbReference type="RefSeq" id="WP_136452500.1">
    <property type="nucleotide sequence ID" value="NZ_SSWH01000001.1"/>
</dbReference>
<reference evidence="6 7" key="1">
    <citation type="submission" date="2019-04" db="EMBL/GenBank/DDBJ databases">
        <authorList>
            <person name="Liu Q."/>
            <person name="Xin Y.-H."/>
        </authorList>
    </citation>
    <scope>NUCLEOTIDE SEQUENCE [LARGE SCALE GENOMIC DNA]</scope>
    <source>
        <strain evidence="6 7">AM23</strain>
    </source>
</reference>
<dbReference type="PRINTS" id="PR00778">
    <property type="entry name" value="HTHARSR"/>
</dbReference>
<dbReference type="NCBIfam" id="NF033788">
    <property type="entry name" value="HTH_metalloreg"/>
    <property type="match status" value="1"/>
</dbReference>
<dbReference type="AlphaFoldDB" id="A0A4V3Z635"/>
<evidence type="ECO:0000256" key="4">
    <source>
        <dbReference type="SAM" id="MobiDB-lite"/>
    </source>
</evidence>
<accession>A0A4V3Z635</accession>
<dbReference type="SUPFAM" id="SSF46785">
    <property type="entry name" value="Winged helix' DNA-binding domain"/>
    <property type="match status" value="1"/>
</dbReference>
<name>A0A4V3Z635_9MICC</name>
<feature type="compositionally biased region" description="Low complexity" evidence="4">
    <location>
        <begin position="115"/>
        <end position="124"/>
    </location>
</feature>
<feature type="domain" description="HTH arsR-type" evidence="5">
    <location>
        <begin position="1"/>
        <end position="96"/>
    </location>
</feature>
<evidence type="ECO:0000256" key="2">
    <source>
        <dbReference type="ARBA" id="ARBA00023125"/>
    </source>
</evidence>
<sequence>MGFDDVFAVIAERTRRQILESLQAGDKAVGELVVELQVSQPTVSKHLKVLREAGLVTMRAQGQKRYYSLDRAPLGRVGNWLTSLGATGADDADASEPVAVSMEAPESAPVSTEPTTAGTADAGAGEQPLAPAVVAVADLPLDQDVARPQPGWTATGMGRAAGRAADLLSHLRRRRDPSA</sequence>